<feature type="transmembrane region" description="Helical" evidence="7">
    <location>
        <begin position="51"/>
        <end position="71"/>
    </location>
</feature>
<evidence type="ECO:0000256" key="6">
    <source>
        <dbReference type="ARBA" id="ARBA00023251"/>
    </source>
</evidence>
<organism evidence="8 9">
    <name type="scientific">Streptomyces wadayamensis</name>
    <dbReference type="NCBI Taxonomy" id="141454"/>
    <lineage>
        <taxon>Bacteria</taxon>
        <taxon>Bacillati</taxon>
        <taxon>Actinomycetota</taxon>
        <taxon>Actinomycetes</taxon>
        <taxon>Kitasatosporales</taxon>
        <taxon>Streptomycetaceae</taxon>
        <taxon>Streptomyces</taxon>
    </lineage>
</organism>
<dbReference type="EMBL" id="JHDU01000059">
    <property type="protein sequence ID" value="KDR60021.1"/>
    <property type="molecule type" value="Genomic_DNA"/>
</dbReference>
<dbReference type="PANTHER" id="PTHR42718:SF9">
    <property type="entry name" value="MAJOR FACILITATOR SUPERFAMILY MULTIDRUG TRANSPORTER MFSC"/>
    <property type="match status" value="1"/>
</dbReference>
<keyword evidence="4 7" id="KW-1133">Transmembrane helix</keyword>
<evidence type="ECO:0000256" key="4">
    <source>
        <dbReference type="ARBA" id="ARBA00022989"/>
    </source>
</evidence>
<keyword evidence="3 7" id="KW-0812">Transmembrane</keyword>
<keyword evidence="6" id="KW-0046">Antibiotic resistance</keyword>
<dbReference type="PANTHER" id="PTHR42718">
    <property type="entry name" value="MAJOR FACILITATOR SUPERFAMILY MULTIDRUG TRANSPORTER MFSC"/>
    <property type="match status" value="1"/>
</dbReference>
<comment type="caution">
    <text evidence="8">The sequence shown here is derived from an EMBL/GenBank/DDBJ whole genome shotgun (WGS) entry which is preliminary data.</text>
</comment>
<name>A0ABR4S4F1_9ACTN</name>
<dbReference type="InterPro" id="IPR011701">
    <property type="entry name" value="MFS"/>
</dbReference>
<evidence type="ECO:0008006" key="10">
    <source>
        <dbReference type="Google" id="ProtNLM"/>
    </source>
</evidence>
<accession>A0ABR4S4F1</accession>
<comment type="subcellular location">
    <subcellularLocation>
        <location evidence="1">Membrane</location>
        <topology evidence="1">Multi-pass membrane protein</topology>
    </subcellularLocation>
</comment>
<evidence type="ECO:0000256" key="2">
    <source>
        <dbReference type="ARBA" id="ARBA00022448"/>
    </source>
</evidence>
<evidence type="ECO:0000313" key="8">
    <source>
        <dbReference type="EMBL" id="KDR60021.1"/>
    </source>
</evidence>
<proteinExistence type="predicted"/>
<feature type="transmembrane region" description="Helical" evidence="7">
    <location>
        <begin position="91"/>
        <end position="112"/>
    </location>
</feature>
<evidence type="ECO:0000256" key="1">
    <source>
        <dbReference type="ARBA" id="ARBA00004141"/>
    </source>
</evidence>
<keyword evidence="9" id="KW-1185">Reference proteome</keyword>
<dbReference type="Gene3D" id="1.20.1720.10">
    <property type="entry name" value="Multidrug resistance protein D"/>
    <property type="match status" value="1"/>
</dbReference>
<reference evidence="8 9" key="1">
    <citation type="submission" date="2014-03" db="EMBL/GenBank/DDBJ databases">
        <title>Genome Sequence of Streptomyces wadayamensis A23 strain, an endophytic actinobacteria from Citrus reticulata.</title>
        <authorList>
            <person name="de Oliveira L.G."/>
            <person name="Tormet G.D."/>
            <person name="Marcon J."/>
            <person name="Samborsky M."/>
            <person name="Araujo W.L."/>
            <person name="de Azevedo J.L."/>
        </authorList>
    </citation>
    <scope>NUCLEOTIDE SEQUENCE [LARGE SCALE GENOMIC DNA]</scope>
    <source>
        <strain evidence="8 9">A23</strain>
    </source>
</reference>
<evidence type="ECO:0000313" key="9">
    <source>
        <dbReference type="Proteomes" id="UP000027443"/>
    </source>
</evidence>
<gene>
    <name evidence="8" type="ORF">DC60_06740</name>
</gene>
<evidence type="ECO:0000256" key="7">
    <source>
        <dbReference type="SAM" id="Phobius"/>
    </source>
</evidence>
<dbReference type="InterPro" id="IPR036259">
    <property type="entry name" value="MFS_trans_sf"/>
</dbReference>
<dbReference type="SUPFAM" id="SSF103473">
    <property type="entry name" value="MFS general substrate transporter"/>
    <property type="match status" value="1"/>
</dbReference>
<evidence type="ECO:0000256" key="5">
    <source>
        <dbReference type="ARBA" id="ARBA00023136"/>
    </source>
</evidence>
<feature type="transmembrane region" description="Helical" evidence="7">
    <location>
        <begin position="124"/>
        <end position="147"/>
    </location>
</feature>
<dbReference type="Pfam" id="PF07690">
    <property type="entry name" value="MFS_1"/>
    <property type="match status" value="1"/>
</dbReference>
<keyword evidence="2" id="KW-0813">Transport</keyword>
<evidence type="ECO:0000256" key="3">
    <source>
        <dbReference type="ARBA" id="ARBA00022692"/>
    </source>
</evidence>
<sequence length="173" mass="17646">MRAVPATLREDGFAAEGTSTDEEARGLLASGEFGVLMVGGGVGRESRAAPLLAGAGGAMIAALDGTVLLMVQPELRCAFGASAAQLQWTSTGYLVAVAALLHPATLAVLRLVYPEQYLRRAVAVRTGAIAVVAGSGPVLGGLLVAHFGRQSVFWINLPPVLAVLVPGHRPAAP</sequence>
<dbReference type="Proteomes" id="UP000027443">
    <property type="component" value="Unassembled WGS sequence"/>
</dbReference>
<protein>
    <recommendedName>
        <fullName evidence="10">MFS transporter</fullName>
    </recommendedName>
</protein>
<keyword evidence="5 7" id="KW-0472">Membrane</keyword>